<dbReference type="Proteomes" id="UP000015105">
    <property type="component" value="Chromosome 3D"/>
</dbReference>
<keyword evidence="2" id="KW-0677">Repeat</keyword>
<organism evidence="3 4">
    <name type="scientific">Aegilops tauschii subsp. strangulata</name>
    <name type="common">Goatgrass</name>
    <dbReference type="NCBI Taxonomy" id="200361"/>
    <lineage>
        <taxon>Eukaryota</taxon>
        <taxon>Viridiplantae</taxon>
        <taxon>Streptophyta</taxon>
        <taxon>Embryophyta</taxon>
        <taxon>Tracheophyta</taxon>
        <taxon>Spermatophyta</taxon>
        <taxon>Magnoliopsida</taxon>
        <taxon>Liliopsida</taxon>
        <taxon>Poales</taxon>
        <taxon>Poaceae</taxon>
        <taxon>BOP clade</taxon>
        <taxon>Pooideae</taxon>
        <taxon>Triticodae</taxon>
        <taxon>Triticeae</taxon>
        <taxon>Triticinae</taxon>
        <taxon>Aegilops</taxon>
    </lineage>
</organism>
<evidence type="ECO:0000313" key="3">
    <source>
        <dbReference type="EnsemblPlants" id="AET3Gv21026400.11"/>
    </source>
</evidence>
<dbReference type="InterPro" id="IPR001611">
    <property type="entry name" value="Leu-rich_rpt"/>
</dbReference>
<dbReference type="InterPro" id="IPR032675">
    <property type="entry name" value="LRR_dom_sf"/>
</dbReference>
<dbReference type="PROSITE" id="PS51450">
    <property type="entry name" value="LRR"/>
    <property type="match status" value="1"/>
</dbReference>
<reference evidence="3" key="5">
    <citation type="journal article" date="2021" name="G3 (Bethesda)">
        <title>Aegilops tauschii genome assembly Aet v5.0 features greater sequence contiguity and improved annotation.</title>
        <authorList>
            <person name="Wang L."/>
            <person name="Zhu T."/>
            <person name="Rodriguez J.C."/>
            <person name="Deal K.R."/>
            <person name="Dubcovsky J."/>
            <person name="McGuire P.E."/>
            <person name="Lux T."/>
            <person name="Spannagl M."/>
            <person name="Mayer K.F.X."/>
            <person name="Baldrich P."/>
            <person name="Meyers B.C."/>
            <person name="Huo N."/>
            <person name="Gu Y.Q."/>
            <person name="Zhou H."/>
            <person name="Devos K.M."/>
            <person name="Bennetzen J.L."/>
            <person name="Unver T."/>
            <person name="Budak H."/>
            <person name="Gulick P.J."/>
            <person name="Galiba G."/>
            <person name="Kalapos B."/>
            <person name="Nelson D.R."/>
            <person name="Li P."/>
            <person name="You F.M."/>
            <person name="Luo M.C."/>
            <person name="Dvorak J."/>
        </authorList>
    </citation>
    <scope>NUCLEOTIDE SEQUENCE [LARGE SCALE GENOMIC DNA]</scope>
    <source>
        <strain evidence="3">cv. AL8/78</strain>
    </source>
</reference>
<dbReference type="InterPro" id="IPR025875">
    <property type="entry name" value="Leu-rich_rpt_4"/>
</dbReference>
<dbReference type="Gramene" id="AET3Gv21026400.11">
    <property type="protein sequence ID" value="AET3Gv21026400.11"/>
    <property type="gene ID" value="AET3Gv21026400"/>
</dbReference>
<dbReference type="EnsemblPlants" id="AET3Gv21026400.11">
    <property type="protein sequence ID" value="AET3Gv21026400.11"/>
    <property type="gene ID" value="AET3Gv21026400"/>
</dbReference>
<reference evidence="3" key="3">
    <citation type="journal article" date="2017" name="Nature">
        <title>Genome sequence of the progenitor of the wheat D genome Aegilops tauschii.</title>
        <authorList>
            <person name="Luo M.C."/>
            <person name="Gu Y.Q."/>
            <person name="Puiu D."/>
            <person name="Wang H."/>
            <person name="Twardziok S.O."/>
            <person name="Deal K.R."/>
            <person name="Huo N."/>
            <person name="Zhu T."/>
            <person name="Wang L."/>
            <person name="Wang Y."/>
            <person name="McGuire P.E."/>
            <person name="Liu S."/>
            <person name="Long H."/>
            <person name="Ramasamy R.K."/>
            <person name="Rodriguez J.C."/>
            <person name="Van S.L."/>
            <person name="Yuan L."/>
            <person name="Wang Z."/>
            <person name="Xia Z."/>
            <person name="Xiao L."/>
            <person name="Anderson O.D."/>
            <person name="Ouyang S."/>
            <person name="Liang Y."/>
            <person name="Zimin A.V."/>
            <person name="Pertea G."/>
            <person name="Qi P."/>
            <person name="Bennetzen J.L."/>
            <person name="Dai X."/>
            <person name="Dawson M.W."/>
            <person name="Muller H.G."/>
            <person name="Kugler K."/>
            <person name="Rivarola-Duarte L."/>
            <person name="Spannagl M."/>
            <person name="Mayer K.F.X."/>
            <person name="Lu F.H."/>
            <person name="Bevan M.W."/>
            <person name="Leroy P."/>
            <person name="Li P."/>
            <person name="You F.M."/>
            <person name="Sun Q."/>
            <person name="Liu Z."/>
            <person name="Lyons E."/>
            <person name="Wicker T."/>
            <person name="Salzberg S.L."/>
            <person name="Devos K.M."/>
            <person name="Dvorak J."/>
        </authorList>
    </citation>
    <scope>NUCLEOTIDE SEQUENCE [LARGE SCALE GENOMIC DNA]</scope>
    <source>
        <strain evidence="3">cv. AL8/78</strain>
    </source>
</reference>
<reference evidence="4" key="1">
    <citation type="journal article" date="2014" name="Science">
        <title>Ancient hybridizations among the ancestral genomes of bread wheat.</title>
        <authorList>
            <consortium name="International Wheat Genome Sequencing Consortium,"/>
            <person name="Marcussen T."/>
            <person name="Sandve S.R."/>
            <person name="Heier L."/>
            <person name="Spannagl M."/>
            <person name="Pfeifer M."/>
            <person name="Jakobsen K.S."/>
            <person name="Wulff B.B."/>
            <person name="Steuernagel B."/>
            <person name="Mayer K.F."/>
            <person name="Olsen O.A."/>
        </authorList>
    </citation>
    <scope>NUCLEOTIDE SEQUENCE [LARGE SCALE GENOMIC DNA]</scope>
    <source>
        <strain evidence="4">cv. AL8/78</strain>
    </source>
</reference>
<evidence type="ECO:0008006" key="5">
    <source>
        <dbReference type="Google" id="ProtNLM"/>
    </source>
</evidence>
<dbReference type="Pfam" id="PF12799">
    <property type="entry name" value="LRR_4"/>
    <property type="match status" value="1"/>
</dbReference>
<dbReference type="EnsemblPlants" id="AET5Gv21199000.1">
    <property type="protein sequence ID" value="AET5Gv21199000.1"/>
    <property type="gene ID" value="AET5Gv21199000"/>
</dbReference>
<dbReference type="Proteomes" id="UP000015105">
    <property type="component" value="Chromosome 5D"/>
</dbReference>
<dbReference type="Gene3D" id="3.80.10.10">
    <property type="entry name" value="Ribonuclease Inhibitor"/>
    <property type="match status" value="1"/>
</dbReference>
<keyword evidence="1" id="KW-0433">Leucine-rich repeat</keyword>
<dbReference type="PANTHER" id="PTHR15454">
    <property type="entry name" value="NISCHARIN RELATED"/>
    <property type="match status" value="1"/>
</dbReference>
<protein>
    <recommendedName>
        <fullName evidence="5">Leucine-rich repeat-containing N-terminal plant-type domain-containing protein</fullName>
    </recommendedName>
</protein>
<dbReference type="Gramene" id="AET5Gv21199000.1">
    <property type="protein sequence ID" value="AET5Gv21199000.1"/>
    <property type="gene ID" value="AET5Gv21199000"/>
</dbReference>
<proteinExistence type="predicted"/>
<evidence type="ECO:0000256" key="1">
    <source>
        <dbReference type="ARBA" id="ARBA00022614"/>
    </source>
</evidence>
<sequence>NINIPPGSLPRVLHSLDMSRNKITNVEGLRELMKLRVLNLSHNWISSTSAWVSRWR</sequence>
<dbReference type="AlphaFoldDB" id="A0A453GI81"/>
<reference evidence="4" key="2">
    <citation type="journal article" date="2017" name="Nat. Plants">
        <title>The Aegilops tauschii genome reveals multiple impacts of transposons.</title>
        <authorList>
            <person name="Zhao G."/>
            <person name="Zou C."/>
            <person name="Li K."/>
            <person name="Wang K."/>
            <person name="Li T."/>
            <person name="Gao L."/>
            <person name="Zhang X."/>
            <person name="Wang H."/>
            <person name="Yang Z."/>
            <person name="Liu X."/>
            <person name="Jiang W."/>
            <person name="Mao L."/>
            <person name="Kong X."/>
            <person name="Jiao Y."/>
            <person name="Jia J."/>
        </authorList>
    </citation>
    <scope>NUCLEOTIDE SEQUENCE [LARGE SCALE GENOMIC DNA]</scope>
    <source>
        <strain evidence="4">cv. AL8/78</strain>
    </source>
</reference>
<name>A0A453GI81_AEGTS</name>
<dbReference type="PANTHER" id="PTHR15454:SF43">
    <property type="entry name" value="LEUCINE RICH REPEAT FAMILY PROTEIN, EXPRESSED"/>
    <property type="match status" value="1"/>
</dbReference>
<accession>A0A453GI81</accession>
<dbReference type="PRINTS" id="PR00019">
    <property type="entry name" value="LEURICHRPT"/>
</dbReference>
<dbReference type="SUPFAM" id="SSF52058">
    <property type="entry name" value="L domain-like"/>
    <property type="match status" value="1"/>
</dbReference>
<keyword evidence="4" id="KW-1185">Reference proteome</keyword>
<evidence type="ECO:0000313" key="4">
    <source>
        <dbReference type="Proteomes" id="UP000015105"/>
    </source>
</evidence>
<reference evidence="3" key="4">
    <citation type="submission" date="2019-03" db="UniProtKB">
        <authorList>
            <consortium name="EnsemblPlants"/>
        </authorList>
    </citation>
    <scope>IDENTIFICATION</scope>
</reference>
<dbReference type="GO" id="GO:0005737">
    <property type="term" value="C:cytoplasm"/>
    <property type="evidence" value="ECO:0007669"/>
    <property type="project" value="TreeGrafter"/>
</dbReference>
<evidence type="ECO:0000256" key="2">
    <source>
        <dbReference type="ARBA" id="ARBA00022737"/>
    </source>
</evidence>